<evidence type="ECO:0000256" key="2">
    <source>
        <dbReference type="ARBA" id="ARBA00022801"/>
    </source>
</evidence>
<dbReference type="Pfam" id="PF21906">
    <property type="entry name" value="WHD_NrtR"/>
    <property type="match status" value="1"/>
</dbReference>
<proteinExistence type="inferred from homology"/>
<dbReference type="PROSITE" id="PS51462">
    <property type="entry name" value="NUDIX"/>
    <property type="match status" value="1"/>
</dbReference>
<evidence type="ECO:0000256" key="1">
    <source>
        <dbReference type="ARBA" id="ARBA00005582"/>
    </source>
</evidence>
<sequence length="265" mass="30032">MSTQAHADEQAFLSTYDPTKYERPIGVPADIVIFTVTQEAVIGGTKSLPKRELCVLLIKRNGHPDRGKWALPGGFSSPQETLLQAAKRELLEETGVADIHLELLGIYDQPGRDKRGWVISAAHVALVNERYLSKRQAADDAEDVQLFTIEEALELDLAFDHRLILEDAQRYVRCQMLQTTVAKEFLDEKFTLAELLQVIQTVVPSYEITKTNFIRKMLMTKKQPIVEAVEGEFSTEYSQRPAQLYRFIKGYQPNVSIYVDAPFAE</sequence>
<dbReference type="AlphaFoldDB" id="A0A1T2WZ36"/>
<reference evidence="4 5" key="1">
    <citation type="submission" date="2017-01" db="EMBL/GenBank/DDBJ databases">
        <title>Genome analysis of Paenibacillus selenitrireducens ES3-24.</title>
        <authorList>
            <person name="Xu D."/>
            <person name="Yao R."/>
            <person name="Zheng S."/>
        </authorList>
    </citation>
    <scope>NUCLEOTIDE SEQUENCE [LARGE SCALE GENOMIC DNA]</scope>
    <source>
        <strain evidence="4 5">ES3-24</strain>
    </source>
</reference>
<dbReference type="GO" id="GO:0016787">
    <property type="term" value="F:hydrolase activity"/>
    <property type="evidence" value="ECO:0007669"/>
    <property type="project" value="UniProtKB-KW"/>
</dbReference>
<dbReference type="Gene3D" id="1.10.10.10">
    <property type="entry name" value="Winged helix-like DNA-binding domain superfamily/Winged helix DNA-binding domain"/>
    <property type="match status" value="1"/>
</dbReference>
<comment type="similarity">
    <text evidence="1">Belongs to the Nudix hydrolase family.</text>
</comment>
<dbReference type="PANTHER" id="PTHR43736:SF1">
    <property type="entry name" value="DIHYDRONEOPTERIN TRIPHOSPHATE DIPHOSPHATASE"/>
    <property type="match status" value="1"/>
</dbReference>
<dbReference type="InterPro" id="IPR054105">
    <property type="entry name" value="WHD_NrtR"/>
</dbReference>
<dbReference type="SUPFAM" id="SSF55811">
    <property type="entry name" value="Nudix"/>
    <property type="match status" value="1"/>
</dbReference>
<dbReference type="EMBL" id="MSZX01000027">
    <property type="protein sequence ID" value="OPA72887.1"/>
    <property type="molecule type" value="Genomic_DNA"/>
</dbReference>
<dbReference type="OrthoDB" id="9786141at2"/>
<accession>A0A1T2WZ36</accession>
<gene>
    <name evidence="4" type="ORF">BVG16_31725</name>
</gene>
<dbReference type="PROSITE" id="PS00893">
    <property type="entry name" value="NUDIX_BOX"/>
    <property type="match status" value="1"/>
</dbReference>
<dbReference type="InterPro" id="IPR015797">
    <property type="entry name" value="NUDIX_hydrolase-like_dom_sf"/>
</dbReference>
<name>A0A1T2WZ36_9BACL</name>
<keyword evidence="2" id="KW-0378">Hydrolase</keyword>
<organism evidence="4 5">
    <name type="scientific">Paenibacillus selenitireducens</name>
    <dbReference type="NCBI Taxonomy" id="1324314"/>
    <lineage>
        <taxon>Bacteria</taxon>
        <taxon>Bacillati</taxon>
        <taxon>Bacillota</taxon>
        <taxon>Bacilli</taxon>
        <taxon>Bacillales</taxon>
        <taxon>Paenibacillaceae</taxon>
        <taxon>Paenibacillus</taxon>
    </lineage>
</organism>
<dbReference type="InterPro" id="IPR000086">
    <property type="entry name" value="NUDIX_hydrolase_dom"/>
</dbReference>
<protein>
    <submittedName>
        <fullName evidence="4">ADP-ribose pyrophosphatase</fullName>
    </submittedName>
</protein>
<dbReference type="InterPro" id="IPR036390">
    <property type="entry name" value="WH_DNA-bd_sf"/>
</dbReference>
<dbReference type="Gene3D" id="3.90.79.10">
    <property type="entry name" value="Nucleoside Triphosphate Pyrophosphohydrolase"/>
    <property type="match status" value="1"/>
</dbReference>
<keyword evidence="5" id="KW-1185">Reference proteome</keyword>
<dbReference type="RefSeq" id="WP_078503199.1">
    <property type="nucleotide sequence ID" value="NZ_MSZX01000027.1"/>
</dbReference>
<dbReference type="PANTHER" id="PTHR43736">
    <property type="entry name" value="ADP-RIBOSE PYROPHOSPHATASE"/>
    <property type="match status" value="1"/>
</dbReference>
<feature type="domain" description="Nudix hydrolase" evidence="3">
    <location>
        <begin position="24"/>
        <end position="169"/>
    </location>
</feature>
<dbReference type="InterPro" id="IPR036388">
    <property type="entry name" value="WH-like_DNA-bd_sf"/>
</dbReference>
<evidence type="ECO:0000313" key="4">
    <source>
        <dbReference type="EMBL" id="OPA72887.1"/>
    </source>
</evidence>
<dbReference type="Pfam" id="PF00293">
    <property type="entry name" value="NUDIX"/>
    <property type="match status" value="1"/>
</dbReference>
<evidence type="ECO:0000313" key="5">
    <source>
        <dbReference type="Proteomes" id="UP000190188"/>
    </source>
</evidence>
<dbReference type="CDD" id="cd18873">
    <property type="entry name" value="NUDIX_NadM_like"/>
    <property type="match status" value="1"/>
</dbReference>
<dbReference type="Proteomes" id="UP000190188">
    <property type="component" value="Unassembled WGS sequence"/>
</dbReference>
<dbReference type="SUPFAM" id="SSF46785">
    <property type="entry name" value="Winged helix' DNA-binding domain"/>
    <property type="match status" value="1"/>
</dbReference>
<dbReference type="STRING" id="1324314.BVG16_31725"/>
<comment type="caution">
    <text evidence="4">The sequence shown here is derived from an EMBL/GenBank/DDBJ whole genome shotgun (WGS) entry which is preliminary data.</text>
</comment>
<dbReference type="InterPro" id="IPR020084">
    <property type="entry name" value="NUDIX_hydrolase_CS"/>
</dbReference>
<evidence type="ECO:0000259" key="3">
    <source>
        <dbReference type="PROSITE" id="PS51462"/>
    </source>
</evidence>